<evidence type="ECO:0000256" key="1">
    <source>
        <dbReference type="ARBA" id="ARBA00008791"/>
    </source>
</evidence>
<dbReference type="InterPro" id="IPR006015">
    <property type="entry name" value="Universal_stress_UspA"/>
</dbReference>
<dbReference type="Pfam" id="PF00582">
    <property type="entry name" value="Usp"/>
    <property type="match status" value="2"/>
</dbReference>
<sequence length="309" mass="34493">MFKKILFATTASPACDNAAKVAFDLEMKWDAKLCVFHVLGVPTRGYSSFVTDVRTGETEQIDPDYVDWVKEEMKHTYNGLLKDSENATLEAVIGVPHREILRKARAEDVDLIIMGAHTRDEDIGAARYRSVVGSTMQKVAKSARCPVVIISRPCTTCWKLFSNIVVGTDFSKPATSSFLWALRLAREVNARLHLFHAVDIHAAEPGKISGQAEIEERIDAARQKIEARYLSQLNGFDNYEVGIREGTPYVEILKFAREKQADLIVMAHHTREIDPELALLGSTVEQVVLRSSCPVASVNHPDKVQDDQV</sequence>
<name>A0A5K7YXD8_9BACT</name>
<proteinExistence type="inferred from homology"/>
<dbReference type="PRINTS" id="PR01438">
    <property type="entry name" value="UNVRSLSTRESS"/>
</dbReference>
<dbReference type="CDD" id="cd00293">
    <property type="entry name" value="USP-like"/>
    <property type="match status" value="2"/>
</dbReference>
<gene>
    <name evidence="3" type="ORF">DSCA_32770</name>
</gene>
<evidence type="ECO:0000259" key="2">
    <source>
        <dbReference type="Pfam" id="PF00582"/>
    </source>
</evidence>
<dbReference type="EMBL" id="AP021874">
    <property type="protein sequence ID" value="BBO69347.1"/>
    <property type="molecule type" value="Genomic_DNA"/>
</dbReference>
<dbReference type="InterPro" id="IPR014729">
    <property type="entry name" value="Rossmann-like_a/b/a_fold"/>
</dbReference>
<dbReference type="Proteomes" id="UP000427906">
    <property type="component" value="Chromosome"/>
</dbReference>
<dbReference type="InterPro" id="IPR006016">
    <property type="entry name" value="UspA"/>
</dbReference>
<feature type="domain" description="UspA" evidence="2">
    <location>
        <begin position="161"/>
        <end position="297"/>
    </location>
</feature>
<dbReference type="OrthoDB" id="5512840at2"/>
<feature type="domain" description="UspA" evidence="2">
    <location>
        <begin position="1"/>
        <end position="150"/>
    </location>
</feature>
<dbReference type="SUPFAM" id="SSF52402">
    <property type="entry name" value="Adenine nucleotide alpha hydrolases-like"/>
    <property type="match status" value="2"/>
</dbReference>
<evidence type="ECO:0000313" key="4">
    <source>
        <dbReference type="Proteomes" id="UP000427906"/>
    </source>
</evidence>
<protein>
    <submittedName>
        <fullName evidence="3">Universal stress protein</fullName>
    </submittedName>
</protein>
<evidence type="ECO:0000313" key="3">
    <source>
        <dbReference type="EMBL" id="BBO69347.1"/>
    </source>
</evidence>
<dbReference type="AlphaFoldDB" id="A0A5K7YXD8"/>
<keyword evidence="4" id="KW-1185">Reference proteome</keyword>
<reference evidence="3 4" key="1">
    <citation type="submission" date="2019-11" db="EMBL/GenBank/DDBJ databases">
        <title>Comparative genomics of hydrocarbon-degrading Desulfosarcina strains.</title>
        <authorList>
            <person name="Watanabe M."/>
            <person name="Kojima H."/>
            <person name="Fukui M."/>
        </authorList>
    </citation>
    <scope>NUCLEOTIDE SEQUENCE [LARGE SCALE GENOMIC DNA]</scope>
    <source>
        <strain evidence="3 4">PL12</strain>
    </source>
</reference>
<dbReference type="PANTHER" id="PTHR46268:SF22">
    <property type="entry name" value="SENSOR PROTEIN KDPD-RELATED"/>
    <property type="match status" value="1"/>
</dbReference>
<dbReference type="KEGG" id="dalk:DSCA_32770"/>
<dbReference type="Gene3D" id="3.40.50.620">
    <property type="entry name" value="HUPs"/>
    <property type="match status" value="2"/>
</dbReference>
<dbReference type="RefSeq" id="WP_155317396.1">
    <property type="nucleotide sequence ID" value="NZ_AP021874.1"/>
</dbReference>
<accession>A0A5K7YXD8</accession>
<dbReference type="PANTHER" id="PTHR46268">
    <property type="entry name" value="STRESS RESPONSE PROTEIN NHAX"/>
    <property type="match status" value="1"/>
</dbReference>
<comment type="similarity">
    <text evidence="1">Belongs to the universal stress protein A family.</text>
</comment>
<organism evidence="3 4">
    <name type="scientific">Desulfosarcina alkanivorans</name>
    <dbReference type="NCBI Taxonomy" id="571177"/>
    <lineage>
        <taxon>Bacteria</taxon>
        <taxon>Pseudomonadati</taxon>
        <taxon>Thermodesulfobacteriota</taxon>
        <taxon>Desulfobacteria</taxon>
        <taxon>Desulfobacterales</taxon>
        <taxon>Desulfosarcinaceae</taxon>
        <taxon>Desulfosarcina</taxon>
    </lineage>
</organism>